<dbReference type="InterPro" id="IPR014008">
    <property type="entry name" value="Cbl_synth_MTase_CbiT"/>
</dbReference>
<dbReference type="InterPro" id="IPR025714">
    <property type="entry name" value="Methyltranfer_dom"/>
</dbReference>
<reference evidence="8" key="1">
    <citation type="submission" date="2016-07" db="EMBL/GenBank/DDBJ databases">
        <authorList>
            <person name="Florea S."/>
            <person name="Webb J.S."/>
            <person name="Jaromczyk J."/>
            <person name="Schardl C.L."/>
        </authorList>
    </citation>
    <scope>NUCLEOTIDE SEQUENCE [LARGE SCALE GENOMIC DNA]</scope>
    <source>
        <strain evidence="8">Z6</strain>
    </source>
</reference>
<dbReference type="RefSeq" id="WP_068717634.1">
    <property type="nucleotide sequence ID" value="NZ_LWDV01000009.1"/>
</dbReference>
<dbReference type="GO" id="GO:0009236">
    <property type="term" value="P:cobalamin biosynthetic process"/>
    <property type="evidence" value="ECO:0007669"/>
    <property type="project" value="UniProtKB-UniPathway"/>
</dbReference>
<name>A0A1C0A794_9FIRM</name>
<reference evidence="7 8" key="2">
    <citation type="submission" date="2016-08" db="EMBL/GenBank/DDBJ databases">
        <title>Orenia metallireducens sp. nov. strain Z6, a Novel Metal-reducing Firmicute from the Deep Subsurface.</title>
        <authorList>
            <person name="Maxim B.I."/>
            <person name="Kenneth K."/>
            <person name="Flynn T.M."/>
            <person name="Oloughlin E.J."/>
            <person name="Locke R.A."/>
            <person name="Weber J.R."/>
            <person name="Egan S.M."/>
            <person name="Mackie R.I."/>
            <person name="Cann I.K."/>
        </authorList>
    </citation>
    <scope>NUCLEOTIDE SEQUENCE [LARGE SCALE GENOMIC DNA]</scope>
    <source>
        <strain evidence="7 8">Z6</strain>
    </source>
</reference>
<evidence type="ECO:0000256" key="2">
    <source>
        <dbReference type="ARBA" id="ARBA00022573"/>
    </source>
</evidence>
<evidence type="ECO:0000256" key="3">
    <source>
        <dbReference type="ARBA" id="ARBA00022603"/>
    </source>
</evidence>
<dbReference type="GO" id="GO:0032259">
    <property type="term" value="P:methylation"/>
    <property type="evidence" value="ECO:0007669"/>
    <property type="project" value="UniProtKB-KW"/>
</dbReference>
<dbReference type="Proteomes" id="UP000093514">
    <property type="component" value="Unassembled WGS sequence"/>
</dbReference>
<evidence type="ECO:0000259" key="6">
    <source>
        <dbReference type="Pfam" id="PF13847"/>
    </source>
</evidence>
<dbReference type="AlphaFoldDB" id="A0A1C0A794"/>
<feature type="domain" description="Methyltransferase" evidence="6">
    <location>
        <begin position="39"/>
        <end position="158"/>
    </location>
</feature>
<organism evidence="7 8">
    <name type="scientific">Orenia metallireducens</name>
    <dbReference type="NCBI Taxonomy" id="1413210"/>
    <lineage>
        <taxon>Bacteria</taxon>
        <taxon>Bacillati</taxon>
        <taxon>Bacillota</taxon>
        <taxon>Clostridia</taxon>
        <taxon>Halanaerobiales</taxon>
        <taxon>Halobacteroidaceae</taxon>
        <taxon>Orenia</taxon>
    </lineage>
</organism>
<dbReference type="CDD" id="cd02440">
    <property type="entry name" value="AdoMet_MTases"/>
    <property type="match status" value="1"/>
</dbReference>
<dbReference type="PANTHER" id="PTHR43182">
    <property type="entry name" value="COBALT-PRECORRIN-6B C(15)-METHYLTRANSFERASE (DECARBOXYLATING)"/>
    <property type="match status" value="1"/>
</dbReference>
<dbReference type="EMBL" id="LWDV01000009">
    <property type="protein sequence ID" value="OCL26129.1"/>
    <property type="molecule type" value="Genomic_DNA"/>
</dbReference>
<comment type="pathway">
    <text evidence="1">Cofactor biosynthesis; adenosylcobalamin biosynthesis.</text>
</comment>
<dbReference type="SUPFAM" id="SSF53335">
    <property type="entry name" value="S-adenosyl-L-methionine-dependent methyltransferases"/>
    <property type="match status" value="1"/>
</dbReference>
<dbReference type="NCBIfam" id="TIGR02469">
    <property type="entry name" value="CbiT"/>
    <property type="match status" value="1"/>
</dbReference>
<dbReference type="UniPathway" id="UPA00148"/>
<evidence type="ECO:0000313" key="7">
    <source>
        <dbReference type="EMBL" id="OCL26129.1"/>
    </source>
</evidence>
<dbReference type="InterPro" id="IPR029063">
    <property type="entry name" value="SAM-dependent_MTases_sf"/>
</dbReference>
<evidence type="ECO:0000256" key="1">
    <source>
        <dbReference type="ARBA" id="ARBA00004953"/>
    </source>
</evidence>
<evidence type="ECO:0000256" key="5">
    <source>
        <dbReference type="ARBA" id="ARBA00022691"/>
    </source>
</evidence>
<dbReference type="HAMAP" id="MF_00786">
    <property type="entry name" value="CbiT"/>
    <property type="match status" value="1"/>
</dbReference>
<accession>A0A1C0A794</accession>
<dbReference type="GO" id="GO:0008276">
    <property type="term" value="F:protein methyltransferase activity"/>
    <property type="evidence" value="ECO:0007669"/>
    <property type="project" value="InterPro"/>
</dbReference>
<dbReference type="OrthoDB" id="9780707at2"/>
<protein>
    <submittedName>
        <fullName evidence="7">Precorrin-6Y C5,15-methyltransferase (Decarboxylating) subunit CbiT</fullName>
    </submittedName>
</protein>
<keyword evidence="2" id="KW-0169">Cobalamin biosynthesis</keyword>
<dbReference type="Pfam" id="PF13847">
    <property type="entry name" value="Methyltransf_31"/>
    <property type="match status" value="1"/>
</dbReference>
<keyword evidence="4 7" id="KW-0808">Transferase</keyword>
<proteinExistence type="inferred from homology"/>
<evidence type="ECO:0000256" key="4">
    <source>
        <dbReference type="ARBA" id="ARBA00022679"/>
    </source>
</evidence>
<dbReference type="PANTHER" id="PTHR43182:SF1">
    <property type="entry name" value="COBALT-PRECORRIN-7 C(5)-METHYLTRANSFERASE"/>
    <property type="match status" value="1"/>
</dbReference>
<comment type="caution">
    <text evidence="7">The sequence shown here is derived from an EMBL/GenBank/DDBJ whole genome shotgun (WGS) entry which is preliminary data.</text>
</comment>
<keyword evidence="8" id="KW-1185">Reference proteome</keyword>
<dbReference type="Gene3D" id="3.40.50.150">
    <property type="entry name" value="Vaccinia Virus protein VP39"/>
    <property type="match status" value="1"/>
</dbReference>
<gene>
    <name evidence="7" type="ORF">U472_08930</name>
</gene>
<sequence length="195" mass="21501">MNNWNFRTAGIPDSEFIRGEIPMTKEEVRAVSLAKLRLKEDSIVYDIGAGTGSLTIETALLSSKGRVYSIERQAEGIQLIKSNTDKFKVSNVEIIKGSAPEALLDLPEVDRVFIGGSGGKLIDILDEIDKKLKTKGRVVINAITLNTLNASINKLKKLNYEFEICNIAVTRTRKVGDYQMLQGLNPVYIISGEKG</sequence>
<dbReference type="InterPro" id="IPR050714">
    <property type="entry name" value="Cobalamin_biosynth_MTase"/>
</dbReference>
<dbReference type="InterPro" id="IPR023475">
    <property type="entry name" value="CbiT"/>
</dbReference>
<keyword evidence="3 7" id="KW-0489">Methyltransferase</keyword>
<evidence type="ECO:0000313" key="8">
    <source>
        <dbReference type="Proteomes" id="UP000093514"/>
    </source>
</evidence>
<keyword evidence="5" id="KW-0949">S-adenosyl-L-methionine</keyword>